<sequence>MESLHHIYQKREKCKNEDPAFDACERYVSEFTKTGIPLIIGLSLFLVVGTLVFFIVRRQRRRQDAAERAKERMIDDNVELTWIPVANKSNDDGHQFSLPGSEEKHTAPPPYPAQVYPPKAYRKDRGRRGSRDSDYV</sequence>
<evidence type="ECO:0000256" key="1">
    <source>
        <dbReference type="SAM" id="MobiDB-lite"/>
    </source>
</evidence>
<organism evidence="3 4">
    <name type="scientific">Exophiala mesophila</name>
    <name type="common">Black yeast-like fungus</name>
    <dbReference type="NCBI Taxonomy" id="212818"/>
    <lineage>
        <taxon>Eukaryota</taxon>
        <taxon>Fungi</taxon>
        <taxon>Dikarya</taxon>
        <taxon>Ascomycota</taxon>
        <taxon>Pezizomycotina</taxon>
        <taxon>Eurotiomycetes</taxon>
        <taxon>Chaetothyriomycetidae</taxon>
        <taxon>Chaetothyriales</taxon>
        <taxon>Herpotrichiellaceae</taxon>
        <taxon>Exophiala</taxon>
    </lineage>
</organism>
<name>A0A438NBN9_EXOME</name>
<reference evidence="3 4" key="1">
    <citation type="submission" date="2017-03" db="EMBL/GenBank/DDBJ databases">
        <title>Genomes of endolithic fungi from Antarctica.</title>
        <authorList>
            <person name="Coleine C."/>
            <person name="Masonjones S."/>
            <person name="Stajich J.E."/>
        </authorList>
    </citation>
    <scope>NUCLEOTIDE SEQUENCE [LARGE SCALE GENOMIC DNA]</scope>
    <source>
        <strain evidence="3 4">CCFEE 6314</strain>
    </source>
</reference>
<keyword evidence="2" id="KW-0472">Membrane</keyword>
<dbReference type="OrthoDB" id="4148911at2759"/>
<dbReference type="Proteomes" id="UP000288859">
    <property type="component" value="Unassembled WGS sequence"/>
</dbReference>
<accession>A0A438NBN9</accession>
<feature type="compositionally biased region" description="Basic and acidic residues" evidence="1">
    <location>
        <begin position="121"/>
        <end position="136"/>
    </location>
</feature>
<keyword evidence="2" id="KW-1133">Transmembrane helix</keyword>
<evidence type="ECO:0000313" key="4">
    <source>
        <dbReference type="Proteomes" id="UP000288859"/>
    </source>
</evidence>
<dbReference type="AlphaFoldDB" id="A0A438NBN9"/>
<feature type="region of interest" description="Disordered" evidence="1">
    <location>
        <begin position="87"/>
        <end position="136"/>
    </location>
</feature>
<proteinExistence type="predicted"/>
<keyword evidence="2" id="KW-0812">Transmembrane</keyword>
<evidence type="ECO:0000313" key="3">
    <source>
        <dbReference type="EMBL" id="RVX73070.1"/>
    </source>
</evidence>
<gene>
    <name evidence="3" type="ORF">B0A52_02196</name>
</gene>
<dbReference type="EMBL" id="NAJM01000009">
    <property type="protein sequence ID" value="RVX73070.1"/>
    <property type="molecule type" value="Genomic_DNA"/>
</dbReference>
<evidence type="ECO:0000256" key="2">
    <source>
        <dbReference type="SAM" id="Phobius"/>
    </source>
</evidence>
<feature type="transmembrane region" description="Helical" evidence="2">
    <location>
        <begin position="36"/>
        <end position="56"/>
    </location>
</feature>
<comment type="caution">
    <text evidence="3">The sequence shown here is derived from an EMBL/GenBank/DDBJ whole genome shotgun (WGS) entry which is preliminary data.</text>
</comment>
<protein>
    <submittedName>
        <fullName evidence="3">Uncharacterized protein</fullName>
    </submittedName>
</protein>